<keyword evidence="9" id="KW-0238">DNA-binding</keyword>
<dbReference type="PANTHER" id="PTHR30478:SF0">
    <property type="entry name" value="BETA SLIDING CLAMP"/>
    <property type="match status" value="1"/>
</dbReference>
<dbReference type="GO" id="GO:0003677">
    <property type="term" value="F:DNA binding"/>
    <property type="evidence" value="ECO:0007669"/>
    <property type="project" value="UniProtKB-UniRule"/>
</dbReference>
<accession>A0A9Q8X0Z8</accession>
<evidence type="ECO:0000256" key="3">
    <source>
        <dbReference type="ARBA" id="ARBA00021035"/>
    </source>
</evidence>
<reference evidence="14" key="1">
    <citation type="submission" date="2022-05" db="EMBL/GenBank/DDBJ databases">
        <title>Impact of host demography and evolutionary history on endosymbiont molecular evolution: a test in carpenter ants (Genus Camponotus) and their Blochmannia endosymbionts.</title>
        <authorList>
            <person name="Manthey J.D."/>
            <person name="Giron J.C."/>
            <person name="Hruska J.P."/>
        </authorList>
    </citation>
    <scope>NUCLEOTIDE SEQUENCE</scope>
    <source>
        <strain evidence="14">C-039</strain>
    </source>
</reference>
<dbReference type="RefSeq" id="WP_250248560.1">
    <property type="nucleotide sequence ID" value="NZ_CP097753.1"/>
</dbReference>
<dbReference type="InterPro" id="IPR001001">
    <property type="entry name" value="DNA_polIII_beta"/>
</dbReference>
<feature type="domain" description="DNA polymerase III beta sliding clamp C-terminal" evidence="13">
    <location>
        <begin position="248"/>
        <end position="367"/>
    </location>
</feature>
<comment type="similarity">
    <text evidence="2 10">Belongs to the beta sliding clamp family.</text>
</comment>
<keyword evidence="6 10" id="KW-0548">Nucleotidyltransferase</keyword>
<evidence type="ECO:0000259" key="13">
    <source>
        <dbReference type="Pfam" id="PF02768"/>
    </source>
</evidence>
<dbReference type="NCBIfam" id="TIGR00663">
    <property type="entry name" value="dnan"/>
    <property type="match status" value="1"/>
</dbReference>
<evidence type="ECO:0000256" key="2">
    <source>
        <dbReference type="ARBA" id="ARBA00010752"/>
    </source>
</evidence>
<dbReference type="GO" id="GO:0005737">
    <property type="term" value="C:cytoplasm"/>
    <property type="evidence" value="ECO:0007669"/>
    <property type="project" value="UniProtKB-SubCell"/>
</dbReference>
<dbReference type="InterPro" id="IPR022637">
    <property type="entry name" value="DNA_polIII_beta_cen"/>
</dbReference>
<proteinExistence type="inferred from homology"/>
<dbReference type="PANTHER" id="PTHR30478">
    <property type="entry name" value="DNA POLYMERASE III SUBUNIT BETA"/>
    <property type="match status" value="1"/>
</dbReference>
<evidence type="ECO:0000313" key="15">
    <source>
        <dbReference type="Proteomes" id="UP001056209"/>
    </source>
</evidence>
<dbReference type="GO" id="GO:0003887">
    <property type="term" value="F:DNA-directed DNA polymerase activity"/>
    <property type="evidence" value="ECO:0007669"/>
    <property type="project" value="UniProtKB-UniRule"/>
</dbReference>
<evidence type="ECO:0000256" key="5">
    <source>
        <dbReference type="ARBA" id="ARBA00022679"/>
    </source>
</evidence>
<dbReference type="Pfam" id="PF00712">
    <property type="entry name" value="DNA_pol3_beta"/>
    <property type="match status" value="1"/>
</dbReference>
<dbReference type="Pfam" id="PF02767">
    <property type="entry name" value="DNA_pol3_beta_2"/>
    <property type="match status" value="1"/>
</dbReference>
<dbReference type="AlphaFoldDB" id="A0A9Q8X0Z8"/>
<comment type="subcellular location">
    <subcellularLocation>
        <location evidence="1 10">Cytoplasm</location>
    </subcellularLocation>
</comment>
<dbReference type="PIRSF" id="PIRSF000804">
    <property type="entry name" value="DNA_pol_III_b"/>
    <property type="match status" value="1"/>
</dbReference>
<organism evidence="14 15">
    <name type="scientific">Candidatus Blochmannia vicinus</name>
    <name type="common">nom. nud.</name>
    <dbReference type="NCBI Taxonomy" id="251540"/>
    <lineage>
        <taxon>Bacteria</taxon>
        <taxon>Pseudomonadati</taxon>
        <taxon>Pseudomonadota</taxon>
        <taxon>Gammaproteobacteria</taxon>
        <taxon>Enterobacterales</taxon>
        <taxon>Enterobacteriaceae</taxon>
        <taxon>ant endosymbionts</taxon>
        <taxon>Candidatus Blochmanniella</taxon>
    </lineage>
</organism>
<evidence type="ECO:0000256" key="6">
    <source>
        <dbReference type="ARBA" id="ARBA00022695"/>
    </source>
</evidence>
<dbReference type="Proteomes" id="UP001056209">
    <property type="component" value="Chromosome"/>
</dbReference>
<dbReference type="InterPro" id="IPR046938">
    <property type="entry name" value="DNA_clamp_sf"/>
</dbReference>
<keyword evidence="4 10" id="KW-0963">Cytoplasm</keyword>
<evidence type="ECO:0000313" key="14">
    <source>
        <dbReference type="EMBL" id="URJ28148.1"/>
    </source>
</evidence>
<dbReference type="SUPFAM" id="SSF55979">
    <property type="entry name" value="DNA clamp"/>
    <property type="match status" value="3"/>
</dbReference>
<dbReference type="Gene3D" id="3.70.10.10">
    <property type="match status" value="1"/>
</dbReference>
<dbReference type="EMBL" id="CP097753">
    <property type="protein sequence ID" value="URJ28148.1"/>
    <property type="molecule type" value="Genomic_DNA"/>
</dbReference>
<evidence type="ECO:0000256" key="7">
    <source>
        <dbReference type="ARBA" id="ARBA00022705"/>
    </source>
</evidence>
<keyword evidence="8 10" id="KW-0239">DNA-directed DNA polymerase</keyword>
<dbReference type="CDD" id="cd00140">
    <property type="entry name" value="beta_clamp"/>
    <property type="match status" value="1"/>
</dbReference>
<dbReference type="GO" id="GO:0006271">
    <property type="term" value="P:DNA strand elongation involved in DNA replication"/>
    <property type="evidence" value="ECO:0007669"/>
    <property type="project" value="TreeGrafter"/>
</dbReference>
<evidence type="ECO:0000256" key="10">
    <source>
        <dbReference type="PIRNR" id="PIRNR000804"/>
    </source>
</evidence>
<dbReference type="InterPro" id="IPR022634">
    <property type="entry name" value="DNA_polIII_beta_N"/>
</dbReference>
<feature type="domain" description="DNA polymerase III beta sliding clamp N-terminal" evidence="11">
    <location>
        <begin position="1"/>
        <end position="119"/>
    </location>
</feature>
<comment type="subunit">
    <text evidence="10">Forms a ring-shaped head-to-tail homodimer around DNA.</text>
</comment>
<evidence type="ECO:0000259" key="11">
    <source>
        <dbReference type="Pfam" id="PF00712"/>
    </source>
</evidence>
<dbReference type="Pfam" id="PF02768">
    <property type="entry name" value="DNA_pol3_beta_3"/>
    <property type="match status" value="1"/>
</dbReference>
<dbReference type="InterPro" id="IPR022635">
    <property type="entry name" value="DNA_polIII_beta_C"/>
</dbReference>
<evidence type="ECO:0000256" key="1">
    <source>
        <dbReference type="ARBA" id="ARBA00004496"/>
    </source>
</evidence>
<evidence type="ECO:0000256" key="4">
    <source>
        <dbReference type="ARBA" id="ARBA00022490"/>
    </source>
</evidence>
<evidence type="ECO:0000259" key="12">
    <source>
        <dbReference type="Pfam" id="PF02767"/>
    </source>
</evidence>
<comment type="function">
    <text evidence="10">Confers DNA tethering and processivity to DNA polymerases and other proteins. Acts as a clamp, forming a ring around DNA (a reaction catalyzed by the clamp-loading complex) which diffuses in an ATP-independent manner freely and bidirectionally along dsDNA. Initially characterized for its ability to contact the catalytic subunit of DNA polymerase III (Pol III), a complex, multichain enzyme responsible for most of the replicative synthesis in bacteria; Pol III exhibits 3'-5' exonuclease proofreading activity. The beta chain is required for initiation of replication as well as for processivity of DNA replication.</text>
</comment>
<keyword evidence="5 10" id="KW-0808">Transferase</keyword>
<dbReference type="GO" id="GO:0009360">
    <property type="term" value="C:DNA polymerase III complex"/>
    <property type="evidence" value="ECO:0007669"/>
    <property type="project" value="InterPro"/>
</dbReference>
<gene>
    <name evidence="14" type="primary">dnaN</name>
    <name evidence="14" type="ORF">M9393_03190</name>
</gene>
<feature type="domain" description="DNA polymerase III beta sliding clamp central" evidence="12">
    <location>
        <begin position="130"/>
        <end position="243"/>
    </location>
</feature>
<sequence length="368" mass="42083">MNFTISKTSLYQPLQKVVSIISGRPRMPVLTHVLLEINDDCLYITATDLEIEITVKVMLEDKYPVRSVTVPGRKFFEICHSLPGLSKISIMLKDNKLIICSGCSTFSLSTFPVSDFPKLEEWDNRTKLIISQSTLKKMIELTQFSMGQQDARYYLNGIFFETKEHTLCIVATDGHRLASCKTIVDSLLPYQAIIIPRKGIIEILRLLNIGKKLVNIQTNNNSIRMQMDNYTFTSKLIDAVFPNCHDIFLKQPKNMLEVSRDTMTHALKRAAILSNEKLRTVQFILTANQLKITTHNFEYEASEEILDVSYSGEDIKISFNVDYLLDVLNVMAGVQIVRFFFTNEISSVQIESMEKCYDATYIVMPIRV</sequence>
<evidence type="ECO:0000256" key="9">
    <source>
        <dbReference type="ARBA" id="ARBA00023125"/>
    </source>
</evidence>
<evidence type="ECO:0000256" key="8">
    <source>
        <dbReference type="ARBA" id="ARBA00022932"/>
    </source>
</evidence>
<keyword evidence="7 10" id="KW-0235">DNA replication</keyword>
<dbReference type="Gene3D" id="3.10.150.10">
    <property type="entry name" value="DNA Polymerase III, subunit A, domain 2"/>
    <property type="match status" value="1"/>
</dbReference>
<dbReference type="GO" id="GO:0008408">
    <property type="term" value="F:3'-5' exonuclease activity"/>
    <property type="evidence" value="ECO:0007669"/>
    <property type="project" value="InterPro"/>
</dbReference>
<name>A0A9Q8X0Z8_9ENTR</name>
<protein>
    <recommendedName>
        <fullName evidence="3 10">Beta sliding clamp</fullName>
    </recommendedName>
</protein>
<dbReference type="SMART" id="SM00480">
    <property type="entry name" value="POL3Bc"/>
    <property type="match status" value="1"/>
</dbReference>